<feature type="domain" description="Replication protein A OB" evidence="5">
    <location>
        <begin position="192"/>
        <end position="247"/>
    </location>
</feature>
<dbReference type="PANTHER" id="PTHR21166:SF2">
    <property type="entry name" value="CELL DIVISION CONTROL PROTEIN 24 OB DOMAIN-CONTAINING PROTEIN-RELATED"/>
    <property type="match status" value="1"/>
</dbReference>
<dbReference type="GO" id="GO:0003697">
    <property type="term" value="F:single-stranded DNA binding"/>
    <property type="evidence" value="ECO:0007669"/>
    <property type="project" value="TreeGrafter"/>
</dbReference>
<dbReference type="Pfam" id="PF16900">
    <property type="entry name" value="REPA_OB_2"/>
    <property type="match status" value="1"/>
</dbReference>
<evidence type="ECO:0000313" key="8">
    <source>
        <dbReference type="Proteomes" id="UP001208570"/>
    </source>
</evidence>
<dbReference type="GO" id="GO:0008310">
    <property type="term" value="F:single-stranded DNA 3'-5' DNA exonuclease activity"/>
    <property type="evidence" value="ECO:0007669"/>
    <property type="project" value="TreeGrafter"/>
</dbReference>
<organism evidence="7 8">
    <name type="scientific">Paralvinella palmiformis</name>
    <dbReference type="NCBI Taxonomy" id="53620"/>
    <lineage>
        <taxon>Eukaryota</taxon>
        <taxon>Metazoa</taxon>
        <taxon>Spiralia</taxon>
        <taxon>Lophotrochozoa</taxon>
        <taxon>Annelida</taxon>
        <taxon>Polychaeta</taxon>
        <taxon>Sedentaria</taxon>
        <taxon>Canalipalpata</taxon>
        <taxon>Terebellida</taxon>
        <taxon>Terebelliformia</taxon>
        <taxon>Alvinellidae</taxon>
        <taxon>Paralvinella</taxon>
    </lineage>
</organism>
<comment type="similarity">
    <text evidence="3">Belongs to the MEIOB family.</text>
</comment>
<dbReference type="InterPro" id="IPR031657">
    <property type="entry name" value="REPA_OB_2"/>
</dbReference>
<dbReference type="Gene3D" id="2.40.50.140">
    <property type="entry name" value="Nucleic acid-binding proteins"/>
    <property type="match status" value="2"/>
</dbReference>
<accession>A0AAD9JVA2</accession>
<evidence type="ECO:0000313" key="7">
    <source>
        <dbReference type="EMBL" id="KAK2159659.1"/>
    </source>
</evidence>
<dbReference type="SUPFAM" id="SSF50249">
    <property type="entry name" value="Nucleic acid-binding proteins"/>
    <property type="match status" value="2"/>
</dbReference>
<keyword evidence="8" id="KW-1185">Reference proteome</keyword>
<dbReference type="GO" id="GO:0000712">
    <property type="term" value="P:resolution of meiotic recombination intermediates"/>
    <property type="evidence" value="ECO:0007669"/>
    <property type="project" value="TreeGrafter"/>
</dbReference>
<protein>
    <recommendedName>
        <fullName evidence="9">Meiosis-specific with OB domain-containing protein</fullName>
    </recommendedName>
</protein>
<keyword evidence="2" id="KW-0469">Meiosis</keyword>
<dbReference type="InterPro" id="IPR052469">
    <property type="entry name" value="MEIOB"/>
</dbReference>
<dbReference type="AlphaFoldDB" id="A0AAD9JVA2"/>
<evidence type="ECO:0000256" key="2">
    <source>
        <dbReference type="ARBA" id="ARBA00023254"/>
    </source>
</evidence>
<dbReference type="EMBL" id="JAODUP010000148">
    <property type="protein sequence ID" value="KAK2159659.1"/>
    <property type="molecule type" value="Genomic_DNA"/>
</dbReference>
<dbReference type="PANTHER" id="PTHR21166">
    <property type="entry name" value="CELL DIVISION CONTROL PROTEIN 24 OB DOMAIN-CONTAINING PROTEIN-RELATED"/>
    <property type="match status" value="1"/>
</dbReference>
<comment type="caution">
    <text evidence="7">The sequence shown here is derived from an EMBL/GenBank/DDBJ whole genome shotgun (WGS) entry which is preliminary data.</text>
</comment>
<evidence type="ECO:0000256" key="4">
    <source>
        <dbReference type="SAM" id="MobiDB-lite"/>
    </source>
</evidence>
<sequence>MSWSFNFDDFDDPGPDGNSGLNRTQAGSFDHSSSSETITIAELLPGVSCAKMIGAVIAREEPRHFPSKKDPSSEHYLMSFTMRDSSADFINVTCWGGEQYIMDLAQQFHIADIVEVSHVSIQNKPLDGTDERYRPWTPSPYCLNVSENKGTVKVVTDWYLPEMSNLLHIPTKPENDYYTIGDVMANGQNLSGEFINVLAVVKQVGVPKEVTSKLGKKMIRCEVKLFDETSTNLDLIIWDKELIHFAASWSPKEHDSREAHKLYQYAQVANISEGEPIGMSFHDDGIDELSNIDEVYTVEKIKSKQILNPESNLIICGIIFAYITTMDIDADSFSIIAVRCAKCRFKVDYNTGICNNLNCPQGCLRDLDAKSTDTDVTYDLRLAISDHTDEFKRLSVGQKTSLKWKFLLERCKIVFKMFPPTYERAQSTIKIIFCEKANPNDVIKGYENILQ</sequence>
<evidence type="ECO:0008006" key="9">
    <source>
        <dbReference type="Google" id="ProtNLM"/>
    </source>
</evidence>
<name>A0AAD9JVA2_9ANNE</name>
<proteinExistence type="inferred from homology"/>
<dbReference type="Pfam" id="PF24903">
    <property type="entry name" value="OB_MEIOB_N"/>
    <property type="match status" value="1"/>
</dbReference>
<evidence type="ECO:0000256" key="1">
    <source>
        <dbReference type="ARBA" id="ARBA00023125"/>
    </source>
</evidence>
<evidence type="ECO:0000259" key="5">
    <source>
        <dbReference type="Pfam" id="PF16900"/>
    </source>
</evidence>
<gene>
    <name evidence="7" type="ORF">LSH36_148g00048</name>
</gene>
<reference evidence="7" key="1">
    <citation type="journal article" date="2023" name="Mol. Biol. Evol.">
        <title>Third-Generation Sequencing Reveals the Adaptive Role of the Epigenome in Three Deep-Sea Polychaetes.</title>
        <authorList>
            <person name="Perez M."/>
            <person name="Aroh O."/>
            <person name="Sun Y."/>
            <person name="Lan Y."/>
            <person name="Juniper S.K."/>
            <person name="Young C.R."/>
            <person name="Angers B."/>
            <person name="Qian P.Y."/>
        </authorList>
    </citation>
    <scope>NUCLEOTIDE SEQUENCE</scope>
    <source>
        <strain evidence="7">P08H-3</strain>
    </source>
</reference>
<feature type="compositionally biased region" description="Polar residues" evidence="4">
    <location>
        <begin position="21"/>
        <end position="33"/>
    </location>
</feature>
<dbReference type="InterPro" id="IPR056880">
    <property type="entry name" value="OB_MEIOB_N"/>
</dbReference>
<feature type="region of interest" description="Disordered" evidence="4">
    <location>
        <begin position="1"/>
        <end position="33"/>
    </location>
</feature>
<feature type="domain" description="MEIOB-like N-terminal" evidence="6">
    <location>
        <begin position="35"/>
        <end position="172"/>
    </location>
</feature>
<evidence type="ECO:0000256" key="3">
    <source>
        <dbReference type="ARBA" id="ARBA00038329"/>
    </source>
</evidence>
<dbReference type="InterPro" id="IPR012340">
    <property type="entry name" value="NA-bd_OB-fold"/>
</dbReference>
<keyword evidence="1" id="KW-0238">DNA-binding</keyword>
<evidence type="ECO:0000259" key="6">
    <source>
        <dbReference type="Pfam" id="PF24903"/>
    </source>
</evidence>
<dbReference type="Proteomes" id="UP001208570">
    <property type="component" value="Unassembled WGS sequence"/>
</dbReference>